<dbReference type="InterPro" id="IPR036877">
    <property type="entry name" value="SUI1_dom_sf"/>
</dbReference>
<feature type="domain" description="SUI1" evidence="4">
    <location>
        <begin position="110"/>
        <end position="177"/>
    </location>
</feature>
<name>A0ABP0FNS7_CLALP</name>
<dbReference type="InterPro" id="IPR046447">
    <property type="entry name" value="DENR_C"/>
</dbReference>
<sequence length="193" mass="22137">MSTEEGDIAPEKPKQDEDEIKPEEMKPVSYPVKVLYCPECTLPLEYCEFMPEATLQRCRVWRDNNQYLLEQEGFDLEALNLEDTPGDKKRQKRGGRGNVKSKQKKEPDIVRIARIPRGKRKFVTRVTGLATFDINLKKASKQFSQKFSCGSSVSGDDEIIIQGDVTDDLIDLISETWNQIDEDHIEDLGEVKR</sequence>
<evidence type="ECO:0000256" key="2">
    <source>
        <dbReference type="ARBA" id="ARBA00022540"/>
    </source>
</evidence>
<dbReference type="SUPFAM" id="SSF55159">
    <property type="entry name" value="eIF1-like"/>
    <property type="match status" value="1"/>
</dbReference>
<proteinExistence type="inferred from homology"/>
<dbReference type="PROSITE" id="PS50296">
    <property type="entry name" value="SUI1"/>
    <property type="match status" value="1"/>
</dbReference>
<dbReference type="PANTHER" id="PTHR12789">
    <property type="entry name" value="DENSITY-REGULATED PROTEIN HOMOLOG"/>
    <property type="match status" value="1"/>
</dbReference>
<keyword evidence="6" id="KW-1185">Reference proteome</keyword>
<evidence type="ECO:0000256" key="1">
    <source>
        <dbReference type="ARBA" id="ARBA00007514"/>
    </source>
</evidence>
<dbReference type="Pfam" id="PF21023">
    <property type="entry name" value="DENR_N"/>
    <property type="match status" value="1"/>
</dbReference>
<dbReference type="PANTHER" id="PTHR12789:SF0">
    <property type="entry name" value="DENSITY-REGULATED PROTEIN"/>
    <property type="match status" value="1"/>
</dbReference>
<evidence type="ECO:0000259" key="4">
    <source>
        <dbReference type="PROSITE" id="PS50296"/>
    </source>
</evidence>
<dbReference type="Proteomes" id="UP001642483">
    <property type="component" value="Unassembled WGS sequence"/>
</dbReference>
<dbReference type="InterPro" id="IPR001950">
    <property type="entry name" value="SUI1"/>
</dbReference>
<dbReference type="InterPro" id="IPR050318">
    <property type="entry name" value="DENR/SUI1_TIF"/>
</dbReference>
<comment type="similarity">
    <text evidence="1">Belongs to the DENR family.</text>
</comment>
<dbReference type="InterPro" id="IPR048517">
    <property type="entry name" value="DENR_N"/>
</dbReference>
<keyword evidence="2" id="KW-0648">Protein biosynthesis</keyword>
<feature type="region of interest" description="Disordered" evidence="3">
    <location>
        <begin position="81"/>
        <end position="106"/>
    </location>
</feature>
<feature type="compositionally biased region" description="Basic residues" evidence="3">
    <location>
        <begin position="89"/>
        <end position="103"/>
    </location>
</feature>
<evidence type="ECO:0000313" key="6">
    <source>
        <dbReference type="Proteomes" id="UP001642483"/>
    </source>
</evidence>
<feature type="region of interest" description="Disordered" evidence="3">
    <location>
        <begin position="1"/>
        <end position="25"/>
    </location>
</feature>
<gene>
    <name evidence="5" type="ORF">CVLEPA_LOCUS10360</name>
</gene>
<organism evidence="5 6">
    <name type="scientific">Clavelina lepadiformis</name>
    <name type="common">Light-bulb sea squirt</name>
    <name type="synonym">Ascidia lepadiformis</name>
    <dbReference type="NCBI Taxonomy" id="159417"/>
    <lineage>
        <taxon>Eukaryota</taxon>
        <taxon>Metazoa</taxon>
        <taxon>Chordata</taxon>
        <taxon>Tunicata</taxon>
        <taxon>Ascidiacea</taxon>
        <taxon>Aplousobranchia</taxon>
        <taxon>Clavelinidae</taxon>
        <taxon>Clavelina</taxon>
    </lineage>
</organism>
<keyword evidence="2" id="KW-0396">Initiation factor</keyword>
<dbReference type="CDD" id="cd11607">
    <property type="entry name" value="DENR_C"/>
    <property type="match status" value="1"/>
</dbReference>
<comment type="caution">
    <text evidence="5">The sequence shown here is derived from an EMBL/GenBank/DDBJ whole genome shotgun (WGS) entry which is preliminary data.</text>
</comment>
<protein>
    <recommendedName>
        <fullName evidence="4">SUI1 domain-containing protein</fullName>
    </recommendedName>
</protein>
<evidence type="ECO:0000256" key="3">
    <source>
        <dbReference type="SAM" id="MobiDB-lite"/>
    </source>
</evidence>
<reference evidence="5 6" key="1">
    <citation type="submission" date="2024-02" db="EMBL/GenBank/DDBJ databases">
        <authorList>
            <person name="Daric V."/>
            <person name="Darras S."/>
        </authorList>
    </citation>
    <scope>NUCLEOTIDE SEQUENCE [LARGE SCALE GENOMIC DNA]</scope>
</reference>
<dbReference type="Pfam" id="PF01253">
    <property type="entry name" value="SUI1"/>
    <property type="match status" value="1"/>
</dbReference>
<dbReference type="EMBL" id="CAWYQH010000068">
    <property type="protein sequence ID" value="CAK8680072.1"/>
    <property type="molecule type" value="Genomic_DNA"/>
</dbReference>
<evidence type="ECO:0000313" key="5">
    <source>
        <dbReference type="EMBL" id="CAK8680072.1"/>
    </source>
</evidence>
<dbReference type="Gene3D" id="3.30.780.10">
    <property type="entry name" value="SUI1-like domain"/>
    <property type="match status" value="1"/>
</dbReference>
<accession>A0ABP0FNS7</accession>